<dbReference type="PROSITE" id="PS00211">
    <property type="entry name" value="ABC_TRANSPORTER_1"/>
    <property type="match status" value="1"/>
</dbReference>
<feature type="domain" description="ABC transporter" evidence="4">
    <location>
        <begin position="1"/>
        <end position="233"/>
    </location>
</feature>
<dbReference type="RefSeq" id="WP_069655877.1">
    <property type="nucleotide sequence ID" value="NZ_MIJF01000004.1"/>
</dbReference>
<dbReference type="InterPro" id="IPR003439">
    <property type="entry name" value="ABC_transporter-like_ATP-bd"/>
</dbReference>
<evidence type="ECO:0000259" key="4">
    <source>
        <dbReference type="PROSITE" id="PS50893"/>
    </source>
</evidence>
<evidence type="ECO:0000256" key="1">
    <source>
        <dbReference type="ARBA" id="ARBA00022448"/>
    </source>
</evidence>
<evidence type="ECO:0000313" key="5">
    <source>
        <dbReference type="EMBL" id="OEG00240.1"/>
    </source>
</evidence>
<keyword evidence="2" id="KW-0547">Nucleotide-binding</keyword>
<dbReference type="AlphaFoldDB" id="A0A1D2YX49"/>
<proteinExistence type="predicted"/>
<dbReference type="PANTHER" id="PTHR42781">
    <property type="entry name" value="SPERMIDINE/PUTRESCINE IMPORT ATP-BINDING PROTEIN POTA"/>
    <property type="match status" value="1"/>
</dbReference>
<keyword evidence="6" id="KW-1185">Reference proteome</keyword>
<dbReference type="EMBL" id="MIJF01000004">
    <property type="protein sequence ID" value="OEG00240.1"/>
    <property type="molecule type" value="Genomic_DNA"/>
</dbReference>
<dbReference type="PROSITE" id="PS50893">
    <property type="entry name" value="ABC_TRANSPORTER_2"/>
    <property type="match status" value="1"/>
</dbReference>
<comment type="caution">
    <text evidence="5">The sequence shown here is derived from an EMBL/GenBank/DDBJ whole genome shotgun (WGS) entry which is preliminary data.</text>
</comment>
<keyword evidence="3 5" id="KW-0067">ATP-binding</keyword>
<reference evidence="5 6" key="1">
    <citation type="submission" date="2016-09" db="EMBL/GenBank/DDBJ databases">
        <title>Draft genome sequence for the type strain of Vulcanibacillus modesticaldus BR, a strictly anaerobic, moderately thermophilic, and nitrate-reducing bacterium from deep sea-hydrothermal vents of the Mid-Atlantic Ridge.</title>
        <authorList>
            <person name="Abin C.A."/>
            <person name="Hollibaugh J.T."/>
        </authorList>
    </citation>
    <scope>NUCLEOTIDE SEQUENCE [LARGE SCALE GENOMIC DNA]</scope>
    <source>
        <strain evidence="5 6">BR</strain>
    </source>
</reference>
<protein>
    <submittedName>
        <fullName evidence="5">Molybdenum ABC transporter ATP-binding protein</fullName>
    </submittedName>
</protein>
<dbReference type="InterPro" id="IPR003593">
    <property type="entry name" value="AAA+_ATPase"/>
</dbReference>
<gene>
    <name evidence="5" type="ORF">BHF71_05480</name>
</gene>
<dbReference type="Pfam" id="PF00005">
    <property type="entry name" value="ABC_tran"/>
    <property type="match status" value="1"/>
</dbReference>
<dbReference type="GO" id="GO:0005524">
    <property type="term" value="F:ATP binding"/>
    <property type="evidence" value="ECO:0007669"/>
    <property type="project" value="UniProtKB-KW"/>
</dbReference>
<dbReference type="OrthoDB" id="9802264at2"/>
<keyword evidence="1" id="KW-0813">Transport</keyword>
<evidence type="ECO:0000256" key="3">
    <source>
        <dbReference type="ARBA" id="ARBA00022840"/>
    </source>
</evidence>
<dbReference type="STRING" id="337097.BHF71_05480"/>
<dbReference type="Gene3D" id="3.40.50.300">
    <property type="entry name" value="P-loop containing nucleotide triphosphate hydrolases"/>
    <property type="match status" value="1"/>
</dbReference>
<dbReference type="InterPro" id="IPR008995">
    <property type="entry name" value="Mo/tungstate-bd_C_term_dom"/>
</dbReference>
<evidence type="ECO:0000313" key="6">
    <source>
        <dbReference type="Proteomes" id="UP000243739"/>
    </source>
</evidence>
<dbReference type="Proteomes" id="UP000243739">
    <property type="component" value="Unassembled WGS sequence"/>
</dbReference>
<dbReference type="GO" id="GO:0016887">
    <property type="term" value="F:ATP hydrolysis activity"/>
    <property type="evidence" value="ECO:0007669"/>
    <property type="project" value="InterPro"/>
</dbReference>
<dbReference type="InterPro" id="IPR017871">
    <property type="entry name" value="ABC_transporter-like_CS"/>
</dbReference>
<accession>A0A1D2YX49</accession>
<dbReference type="SMART" id="SM00382">
    <property type="entry name" value="AAA"/>
    <property type="match status" value="1"/>
</dbReference>
<dbReference type="PANTHER" id="PTHR42781:SF4">
    <property type="entry name" value="SPERMIDINE_PUTRESCINE IMPORT ATP-BINDING PROTEIN POTA"/>
    <property type="match status" value="1"/>
</dbReference>
<evidence type="ECO:0000256" key="2">
    <source>
        <dbReference type="ARBA" id="ARBA00022741"/>
    </source>
</evidence>
<name>A0A1D2YX49_9BACI</name>
<sequence>MLDVSCKKQVDDFLLDISFKFNNGILGILGPSGSGKSLTLQCIAGLITPDSGHISLNSRTLFNSHEKINIPTRLRKIGYMFQNYALFPHLNVAENIAFGIRHLKKNQRQVLVNNMLNKMKLSNYANYYPSQLSGGQQQRVALARTLITEPEILLLDEPFSALDSHIKHLLEQELLEIIKNNFSGIVLFVTHNIEEAYRLADQILILSDGKTIQLADKKEVIYHPTSLVTARLTGCKNILDVNLIDSDSEKYVISSGSLKLEVKNYNNFSSPRLIAGIHPHNLSISSEKTTNNSYTCEIIDSMEGAFTDTLIVKCEGHIFHVNVMKNQYDKIMKKKGQTYYLHFPMDKIFLISESNFRT</sequence>
<dbReference type="SUPFAM" id="SSF50331">
    <property type="entry name" value="MOP-like"/>
    <property type="match status" value="1"/>
</dbReference>
<organism evidence="5 6">
    <name type="scientific">Vulcanibacillus modesticaldus</name>
    <dbReference type="NCBI Taxonomy" id="337097"/>
    <lineage>
        <taxon>Bacteria</taxon>
        <taxon>Bacillati</taxon>
        <taxon>Bacillota</taxon>
        <taxon>Bacilli</taxon>
        <taxon>Bacillales</taxon>
        <taxon>Bacillaceae</taxon>
        <taxon>Vulcanibacillus</taxon>
    </lineage>
</organism>
<dbReference type="InterPro" id="IPR027417">
    <property type="entry name" value="P-loop_NTPase"/>
</dbReference>
<dbReference type="InterPro" id="IPR050093">
    <property type="entry name" value="ABC_SmlMolc_Importer"/>
</dbReference>
<dbReference type="SUPFAM" id="SSF52540">
    <property type="entry name" value="P-loop containing nucleoside triphosphate hydrolases"/>
    <property type="match status" value="1"/>
</dbReference>